<evidence type="ECO:0000256" key="2">
    <source>
        <dbReference type="ARBA" id="ARBA00005623"/>
    </source>
</evidence>
<dbReference type="SUPFAM" id="SSF52518">
    <property type="entry name" value="Thiamin diphosphate-binding fold (THDP-binding)"/>
    <property type="match status" value="2"/>
</dbReference>
<evidence type="ECO:0000313" key="7">
    <source>
        <dbReference type="EMBL" id="MCA9380544.1"/>
    </source>
</evidence>
<dbReference type="PANTHER" id="PTHR31273:SF0">
    <property type="entry name" value="PHOSPHOKETOLASE-RELATED"/>
    <property type="match status" value="1"/>
</dbReference>
<dbReference type="InterPro" id="IPR019790">
    <property type="entry name" value="Xul5P/Fru6P_PKetolase_CS"/>
</dbReference>
<dbReference type="EMBL" id="JAGQLL010000083">
    <property type="protein sequence ID" value="MCA9380544.1"/>
    <property type="molecule type" value="Genomic_DNA"/>
</dbReference>
<reference evidence="7" key="2">
    <citation type="journal article" date="2021" name="Microbiome">
        <title>Successional dynamics and alternative stable states in a saline activated sludge microbial community over 9 years.</title>
        <authorList>
            <person name="Wang Y."/>
            <person name="Ye J."/>
            <person name="Ju F."/>
            <person name="Liu L."/>
            <person name="Boyd J.A."/>
            <person name="Deng Y."/>
            <person name="Parks D.H."/>
            <person name="Jiang X."/>
            <person name="Yin X."/>
            <person name="Woodcroft B.J."/>
            <person name="Tyson G.W."/>
            <person name="Hugenholtz P."/>
            <person name="Polz M.F."/>
            <person name="Zhang T."/>
        </authorList>
    </citation>
    <scope>NUCLEOTIDE SEQUENCE</scope>
    <source>
        <strain evidence="7">HKST-UBA15</strain>
    </source>
</reference>
<comment type="cofactor">
    <cofactor evidence="1">
        <name>thiamine diphosphate</name>
        <dbReference type="ChEBI" id="CHEBI:58937"/>
    </cofactor>
</comment>
<dbReference type="InterPro" id="IPR018969">
    <property type="entry name" value="Xul5P/Fru6P_PKetolase_C"/>
</dbReference>
<dbReference type="InterPro" id="IPR019789">
    <property type="entry name" value="Xul5P/Fru6P_PKetolase_ThDP_BS"/>
</dbReference>
<dbReference type="GO" id="GO:0005975">
    <property type="term" value="P:carbohydrate metabolic process"/>
    <property type="evidence" value="ECO:0007669"/>
    <property type="project" value="InterPro"/>
</dbReference>
<dbReference type="PROSITE" id="PS60003">
    <property type="entry name" value="PHOSPHOKETOLASE_2"/>
    <property type="match status" value="1"/>
</dbReference>
<evidence type="ECO:0000313" key="8">
    <source>
        <dbReference type="Proteomes" id="UP000745577"/>
    </source>
</evidence>
<dbReference type="InterPro" id="IPR018970">
    <property type="entry name" value="Xul5P/Fru6P_PKetolase_N"/>
</dbReference>
<keyword evidence="4" id="KW-0456">Lyase</keyword>
<gene>
    <name evidence="7" type="ORF">KC675_05185</name>
</gene>
<dbReference type="InterPro" id="IPR005593">
    <property type="entry name" value="Xul5P/Fru6P_PKetolase"/>
</dbReference>
<dbReference type="Gene3D" id="3.40.50.970">
    <property type="match status" value="2"/>
</dbReference>
<dbReference type="Proteomes" id="UP000745577">
    <property type="component" value="Unassembled WGS sequence"/>
</dbReference>
<evidence type="ECO:0000256" key="1">
    <source>
        <dbReference type="ARBA" id="ARBA00001964"/>
    </source>
</evidence>
<evidence type="ECO:0000256" key="4">
    <source>
        <dbReference type="ARBA" id="ARBA00023239"/>
    </source>
</evidence>
<dbReference type="InterPro" id="IPR009014">
    <property type="entry name" value="Transketo_C/PFOR_II"/>
</dbReference>
<keyword evidence="3" id="KW-0786">Thiamine pyrophosphate</keyword>
<dbReference type="InterPro" id="IPR029061">
    <property type="entry name" value="THDP-binding"/>
</dbReference>
<dbReference type="PROSITE" id="PS60002">
    <property type="entry name" value="PHOSPHOKETOLASE_1"/>
    <property type="match status" value="1"/>
</dbReference>
<comment type="caution">
    <text evidence="7">The sequence shown here is derived from an EMBL/GenBank/DDBJ whole genome shotgun (WGS) entry which is preliminary data.</text>
</comment>
<evidence type="ECO:0000259" key="5">
    <source>
        <dbReference type="Pfam" id="PF09363"/>
    </source>
</evidence>
<sequence>MNNDHIITEPLLVALSKYLRLVNYIGAAQLYLKDNFLFDRPLEKSDIKERVLGHWGTVPGINFMYANLNILAKRHNQEFMLIAGPGHGYPALLANLYVEGTIGEFYPKYAQSKEGFGALIKDFSWPGGFPSHANPETPGVILEGGELGYSLSSAFGACFDNPNLIVACIVGDGEAESGPLSAAWQSAKFINPAEDGAVLPIVHVNKYKISGPTIFGTMSDEELYDYFKGQGYLPLIVSGDYLYEGMLTAMETAYQQIKSIQSNPEQQKPKWPVVILVSKKGWTGPEIVKGKMNEDSFRSHGVPLEHIHNDTSEFLELSEWLESYKVSELLDENYRPIPEILDLVPDDKFKIGKNKNAHGGEVSKKLILPNLGSLKIQEDSILSSARISNMMVFSDYLRDVIVKNPNNFRVMSPDETESNKLGSLFEVTTRRYNWPVPQGSENLSPSGRVMEILSEHTLQGWLEGYTLTGRHGVFITYEAFGMIVASMIDQYTKFLKQSKAVEWRKPVPSLNIVLTSSSWRQDHNGYSHQNPGLITSVLNDYSNFVKVHFPVDANMLLATAEEAFSSTNIVNLIVTAKRELPQYLSLEDAKKQMTTGMHAWDFIGNNNDNPDIVFTATGDYPTKEVIATIQILKEDLPELNTRFVSVSEITSFGIGDHPVLSKINEDQFNEVFTPKAP</sequence>
<dbReference type="Pfam" id="PF09364">
    <property type="entry name" value="XFP_N"/>
    <property type="match status" value="1"/>
</dbReference>
<feature type="non-terminal residue" evidence="7">
    <location>
        <position position="677"/>
    </location>
</feature>
<dbReference type="Gene3D" id="3.40.50.920">
    <property type="match status" value="1"/>
</dbReference>
<protein>
    <submittedName>
        <fullName evidence="7">Phosphoketolase family protein</fullName>
    </submittedName>
</protein>
<feature type="domain" description="Xylulose 5-phosphate/Fructose 6-phosphate phosphoketolase N-terminal" evidence="6">
    <location>
        <begin position="8"/>
        <end position="361"/>
    </location>
</feature>
<name>A0A955I9W5_9BACT</name>
<dbReference type="Pfam" id="PF09363">
    <property type="entry name" value="XFP_C"/>
    <property type="match status" value="1"/>
</dbReference>
<dbReference type="AlphaFoldDB" id="A0A955I9W5"/>
<feature type="domain" description="Xylulose 5-phosphate/Fructose 6-phosphate phosphoketolase C-terminal" evidence="5">
    <location>
        <begin position="577"/>
        <end position="676"/>
    </location>
</feature>
<accession>A0A955I9W5</accession>
<evidence type="ECO:0000256" key="3">
    <source>
        <dbReference type="ARBA" id="ARBA00023052"/>
    </source>
</evidence>
<dbReference type="Pfam" id="PF03894">
    <property type="entry name" value="XFP"/>
    <property type="match status" value="1"/>
</dbReference>
<proteinExistence type="inferred from homology"/>
<comment type="similarity">
    <text evidence="2">Belongs to the XFP family.</text>
</comment>
<dbReference type="PANTHER" id="PTHR31273">
    <property type="entry name" value="PHOSPHOKETOLASE-RELATED"/>
    <property type="match status" value="1"/>
</dbReference>
<reference evidence="7" key="1">
    <citation type="submission" date="2020-04" db="EMBL/GenBank/DDBJ databases">
        <authorList>
            <person name="Zhang T."/>
        </authorList>
    </citation>
    <scope>NUCLEOTIDE SEQUENCE</scope>
    <source>
        <strain evidence="7">HKST-UBA15</strain>
    </source>
</reference>
<organism evidence="7 8">
    <name type="scientific">Candidatus Dojkabacteria bacterium</name>
    <dbReference type="NCBI Taxonomy" id="2099670"/>
    <lineage>
        <taxon>Bacteria</taxon>
        <taxon>Candidatus Dojkabacteria</taxon>
    </lineage>
</organism>
<dbReference type="GO" id="GO:0016832">
    <property type="term" value="F:aldehyde-lyase activity"/>
    <property type="evidence" value="ECO:0007669"/>
    <property type="project" value="InterPro"/>
</dbReference>
<evidence type="ECO:0000259" key="6">
    <source>
        <dbReference type="Pfam" id="PF09364"/>
    </source>
</evidence>